<dbReference type="AlphaFoldDB" id="A0A0A9FTH9"/>
<dbReference type="EMBL" id="GBRH01183342">
    <property type="protein sequence ID" value="JAE14554.1"/>
    <property type="molecule type" value="Transcribed_RNA"/>
</dbReference>
<evidence type="ECO:0000313" key="1">
    <source>
        <dbReference type="EMBL" id="JAE14554.1"/>
    </source>
</evidence>
<name>A0A0A9FTH9_ARUDO</name>
<proteinExistence type="predicted"/>
<reference evidence="1" key="2">
    <citation type="journal article" date="2015" name="Data Brief">
        <title>Shoot transcriptome of the giant reed, Arundo donax.</title>
        <authorList>
            <person name="Barrero R.A."/>
            <person name="Guerrero F.D."/>
            <person name="Moolhuijzen P."/>
            <person name="Goolsby J.A."/>
            <person name="Tidwell J."/>
            <person name="Bellgard S.E."/>
            <person name="Bellgard M.I."/>
        </authorList>
    </citation>
    <scope>NUCLEOTIDE SEQUENCE</scope>
    <source>
        <tissue evidence="1">Shoot tissue taken approximately 20 cm above the soil surface</tissue>
    </source>
</reference>
<reference evidence="1" key="1">
    <citation type="submission" date="2014-09" db="EMBL/GenBank/DDBJ databases">
        <authorList>
            <person name="Magalhaes I.L.F."/>
            <person name="Oliveira U."/>
            <person name="Santos F.R."/>
            <person name="Vidigal T.H.D.A."/>
            <person name="Brescovit A.D."/>
            <person name="Santos A.J."/>
        </authorList>
    </citation>
    <scope>NUCLEOTIDE SEQUENCE</scope>
    <source>
        <tissue evidence="1">Shoot tissue taken approximately 20 cm above the soil surface</tissue>
    </source>
</reference>
<protein>
    <submittedName>
        <fullName evidence="1">Uncharacterized protein</fullName>
    </submittedName>
</protein>
<accession>A0A0A9FTH9</accession>
<organism evidence="1">
    <name type="scientific">Arundo donax</name>
    <name type="common">Giant reed</name>
    <name type="synonym">Donax arundinaceus</name>
    <dbReference type="NCBI Taxonomy" id="35708"/>
    <lineage>
        <taxon>Eukaryota</taxon>
        <taxon>Viridiplantae</taxon>
        <taxon>Streptophyta</taxon>
        <taxon>Embryophyta</taxon>
        <taxon>Tracheophyta</taxon>
        <taxon>Spermatophyta</taxon>
        <taxon>Magnoliopsida</taxon>
        <taxon>Liliopsida</taxon>
        <taxon>Poales</taxon>
        <taxon>Poaceae</taxon>
        <taxon>PACMAD clade</taxon>
        <taxon>Arundinoideae</taxon>
        <taxon>Arundineae</taxon>
        <taxon>Arundo</taxon>
    </lineage>
</organism>
<sequence length="48" mass="5548">MGWIEKITNFLAPRAYSLWRWPESLVMTDLVNSDKRGLPSVPLFLGLK</sequence>